<name>A0AAP9HJ33_LACPA</name>
<dbReference type="Proteomes" id="UP000423274">
    <property type="component" value="Chromosome"/>
</dbReference>
<evidence type="ECO:0000313" key="2">
    <source>
        <dbReference type="Proteomes" id="UP000423274"/>
    </source>
</evidence>
<evidence type="ECO:0000313" key="1">
    <source>
        <dbReference type="EMBL" id="QGV19087.1"/>
    </source>
</evidence>
<dbReference type="AlphaFoldDB" id="A0AAP9HJ33"/>
<sequence>MAIIRQKFASGHLLTKKATSLGKRRYAKPRRSDAAVLKKSRSLQLAQFFTGHKHLHALPSL</sequence>
<accession>A0AAP9HJ33</accession>
<protein>
    <submittedName>
        <fullName evidence="1">Uncharacterized protein</fullName>
    </submittedName>
</protein>
<gene>
    <name evidence="1" type="ORF">LCAKO_2582</name>
</gene>
<proteinExistence type="predicted"/>
<dbReference type="EMBL" id="CP022954">
    <property type="protein sequence ID" value="QGV19087.1"/>
    <property type="molecule type" value="Genomic_DNA"/>
</dbReference>
<organism evidence="1 2">
    <name type="scientific">Lacticaseibacillus paracasei subsp. paracasei</name>
    <dbReference type="NCBI Taxonomy" id="47714"/>
    <lineage>
        <taxon>Bacteria</taxon>
        <taxon>Bacillati</taxon>
        <taxon>Bacillota</taxon>
        <taxon>Bacilli</taxon>
        <taxon>Lactobacillales</taxon>
        <taxon>Lactobacillaceae</taxon>
        <taxon>Lacticaseibacillus</taxon>
    </lineage>
</organism>
<reference evidence="1 2" key="1">
    <citation type="submission" date="2017-08" db="EMBL/GenBank/DDBJ databases">
        <title>Genome sequence, comparative genomics and functional analysis of the highly adhesive Lactobacillus paracasei Kobulty strain.</title>
        <authorList>
            <person name="Koryszewska-Baginska A."/>
            <person name="Grynberg M."/>
            <person name="Aleksandrzak-Piekarczyk T."/>
        </authorList>
    </citation>
    <scope>NUCLEOTIDE SEQUENCE [LARGE SCALE GENOMIC DNA]</scope>
    <source>
        <strain evidence="1 2">IBB3423</strain>
    </source>
</reference>